<organism evidence="1">
    <name type="scientific">human gut metagenome</name>
    <dbReference type="NCBI Taxonomy" id="408170"/>
    <lineage>
        <taxon>unclassified sequences</taxon>
        <taxon>metagenomes</taxon>
        <taxon>organismal metagenomes</taxon>
    </lineage>
</organism>
<keyword evidence="1" id="KW-0689">Ribosomal protein</keyword>
<name>W1YQT3_9ZZZZ</name>
<proteinExistence type="predicted"/>
<sequence>MGQKVNPTGFRLGITTDHRSRWFADSTKPGQRYRDFVEE</sequence>
<dbReference type="EMBL" id="AZMM01001318">
    <property type="protein sequence ID" value="ETJ44686.1"/>
    <property type="molecule type" value="Genomic_DNA"/>
</dbReference>
<accession>W1YQT3</accession>
<evidence type="ECO:0000313" key="1">
    <source>
        <dbReference type="EMBL" id="ETJ44686.1"/>
    </source>
</evidence>
<dbReference type="InterPro" id="IPR009019">
    <property type="entry name" value="KH_sf_prok-type"/>
</dbReference>
<dbReference type="AlphaFoldDB" id="W1YQT3"/>
<gene>
    <name evidence="1" type="ORF">Q604_UNBC01318G0002</name>
</gene>
<dbReference type="GO" id="GO:0003723">
    <property type="term" value="F:RNA binding"/>
    <property type="evidence" value="ECO:0007669"/>
    <property type="project" value="InterPro"/>
</dbReference>
<protein>
    <submittedName>
        <fullName evidence="1">30S ribosomal protein S3</fullName>
    </submittedName>
</protein>
<dbReference type="GO" id="GO:0005840">
    <property type="term" value="C:ribosome"/>
    <property type="evidence" value="ECO:0007669"/>
    <property type="project" value="UniProtKB-KW"/>
</dbReference>
<feature type="non-terminal residue" evidence="1">
    <location>
        <position position="39"/>
    </location>
</feature>
<comment type="caution">
    <text evidence="1">The sequence shown here is derived from an EMBL/GenBank/DDBJ whole genome shotgun (WGS) entry which is preliminary data.</text>
</comment>
<dbReference type="SUPFAM" id="SSF54814">
    <property type="entry name" value="Prokaryotic type KH domain (KH-domain type II)"/>
    <property type="match status" value="1"/>
</dbReference>
<reference evidence="1" key="1">
    <citation type="submission" date="2013-12" db="EMBL/GenBank/DDBJ databases">
        <title>A Varibaculum cambriense genome reconstructed from a premature infant gut community with otherwise low bacterial novelty that shifts toward anaerobic metabolism during the third week of life.</title>
        <authorList>
            <person name="Brown C.T."/>
            <person name="Sharon I."/>
            <person name="Thomas B.C."/>
            <person name="Castelle C.J."/>
            <person name="Morowitz M.J."/>
            <person name="Banfield J.F."/>
        </authorList>
    </citation>
    <scope>NUCLEOTIDE SEQUENCE</scope>
</reference>
<keyword evidence="1" id="KW-0687">Ribonucleoprotein</keyword>